<protein>
    <recommendedName>
        <fullName evidence="12">Protein krueppel</fullName>
    </recommendedName>
</protein>
<keyword evidence="1 6" id="KW-0479">Metal-binding</keyword>
<evidence type="ECO:0000313" key="11">
    <source>
        <dbReference type="Proteomes" id="UP000075885"/>
    </source>
</evidence>
<feature type="compositionally biased region" description="Low complexity" evidence="7">
    <location>
        <begin position="695"/>
        <end position="706"/>
    </location>
</feature>
<dbReference type="FunFam" id="3.30.160.60:FF:000065">
    <property type="entry name" value="B-cell CLL/lymphoma 6, member B"/>
    <property type="match status" value="1"/>
</dbReference>
<feature type="region of interest" description="Disordered" evidence="7">
    <location>
        <begin position="636"/>
        <end position="783"/>
    </location>
</feature>
<feature type="domain" description="C2H2-type" evidence="8">
    <location>
        <begin position="888"/>
        <end position="923"/>
    </location>
</feature>
<name>A0A182PEZ3_9DIPT</name>
<dbReference type="PROSITE" id="PS50157">
    <property type="entry name" value="ZINC_FINGER_C2H2_2"/>
    <property type="match status" value="4"/>
</dbReference>
<evidence type="ECO:0000259" key="8">
    <source>
        <dbReference type="PROSITE" id="PS50157"/>
    </source>
</evidence>
<dbReference type="FunFam" id="3.30.160.60:FF:002945">
    <property type="entry name" value="LD32088p"/>
    <property type="match status" value="1"/>
</dbReference>
<evidence type="ECO:0000256" key="1">
    <source>
        <dbReference type="ARBA" id="ARBA00022723"/>
    </source>
</evidence>
<dbReference type="GO" id="GO:0031519">
    <property type="term" value="C:PcG protein complex"/>
    <property type="evidence" value="ECO:0007669"/>
    <property type="project" value="TreeGrafter"/>
</dbReference>
<keyword evidence="2" id="KW-0677">Repeat</keyword>
<proteinExistence type="predicted"/>
<feature type="domain" description="C2H2-type" evidence="8">
    <location>
        <begin position="827"/>
        <end position="856"/>
    </location>
</feature>
<dbReference type="GO" id="GO:0000785">
    <property type="term" value="C:chromatin"/>
    <property type="evidence" value="ECO:0007669"/>
    <property type="project" value="TreeGrafter"/>
</dbReference>
<dbReference type="STRING" id="199890.A0A182PEZ3"/>
<keyword evidence="11" id="KW-1185">Reference proteome</keyword>
<dbReference type="SMART" id="SM00355">
    <property type="entry name" value="ZnF_C2H2"/>
    <property type="match status" value="4"/>
</dbReference>
<dbReference type="AlphaFoldDB" id="A0A182PEZ3"/>
<dbReference type="InterPro" id="IPR013087">
    <property type="entry name" value="Znf_C2H2_type"/>
</dbReference>
<evidence type="ECO:0000256" key="4">
    <source>
        <dbReference type="ARBA" id="ARBA00022833"/>
    </source>
</evidence>
<dbReference type="Proteomes" id="UP000075885">
    <property type="component" value="Unassembled WGS sequence"/>
</dbReference>
<feature type="binding site" evidence="6">
    <location>
        <position position="13"/>
    </location>
    <ligand>
        <name>Zn(2+)</name>
        <dbReference type="ChEBI" id="CHEBI:29105"/>
    </ligand>
</feature>
<feature type="compositionally biased region" description="Polar residues" evidence="7">
    <location>
        <begin position="672"/>
        <end position="694"/>
    </location>
</feature>
<dbReference type="GO" id="GO:0000981">
    <property type="term" value="F:DNA-binding transcription factor activity, RNA polymerase II-specific"/>
    <property type="evidence" value="ECO:0007669"/>
    <property type="project" value="TreeGrafter"/>
</dbReference>
<dbReference type="GO" id="GO:0000978">
    <property type="term" value="F:RNA polymerase II cis-regulatory region sequence-specific DNA binding"/>
    <property type="evidence" value="ECO:0007669"/>
    <property type="project" value="TreeGrafter"/>
</dbReference>
<dbReference type="PROSITE" id="PS00028">
    <property type="entry name" value="ZINC_FINGER_C2H2_1"/>
    <property type="match status" value="3"/>
</dbReference>
<dbReference type="SUPFAM" id="SSF57667">
    <property type="entry name" value="beta-beta-alpha zinc fingers"/>
    <property type="match status" value="2"/>
</dbReference>
<feature type="binding site" evidence="6">
    <location>
        <position position="59"/>
    </location>
    <ligand>
        <name>Zn(2+)</name>
        <dbReference type="ChEBI" id="CHEBI:29105"/>
    </ligand>
</feature>
<organism evidence="10 11">
    <name type="scientific">Anopheles epiroticus</name>
    <dbReference type="NCBI Taxonomy" id="199890"/>
    <lineage>
        <taxon>Eukaryota</taxon>
        <taxon>Metazoa</taxon>
        <taxon>Ecdysozoa</taxon>
        <taxon>Arthropoda</taxon>
        <taxon>Hexapoda</taxon>
        <taxon>Insecta</taxon>
        <taxon>Pterygota</taxon>
        <taxon>Neoptera</taxon>
        <taxon>Endopterygota</taxon>
        <taxon>Diptera</taxon>
        <taxon>Nematocera</taxon>
        <taxon>Culicoidea</taxon>
        <taxon>Culicidae</taxon>
        <taxon>Anophelinae</taxon>
        <taxon>Anopheles</taxon>
    </lineage>
</organism>
<evidence type="ECO:0000256" key="5">
    <source>
        <dbReference type="PROSITE-ProRule" id="PRU00042"/>
    </source>
</evidence>
<feature type="compositionally biased region" description="Low complexity" evidence="7">
    <location>
        <begin position="137"/>
        <end position="154"/>
    </location>
</feature>
<feature type="compositionally biased region" description="Polar residues" evidence="7">
    <location>
        <begin position="707"/>
        <end position="726"/>
    </location>
</feature>
<feature type="domain" description="C2H2-type" evidence="8">
    <location>
        <begin position="799"/>
        <end position="826"/>
    </location>
</feature>
<evidence type="ECO:0000256" key="7">
    <source>
        <dbReference type="SAM" id="MobiDB-lite"/>
    </source>
</evidence>
<dbReference type="Gene3D" id="3.40.1800.20">
    <property type="match status" value="1"/>
</dbReference>
<evidence type="ECO:0000259" key="9">
    <source>
        <dbReference type="PROSITE" id="PS51915"/>
    </source>
</evidence>
<dbReference type="VEuPathDB" id="VectorBase:AEPI005498"/>
<evidence type="ECO:0000313" key="10">
    <source>
        <dbReference type="EnsemblMetazoa" id="AEPI005498-PA"/>
    </source>
</evidence>
<feature type="binding site" evidence="6">
    <location>
        <position position="16"/>
    </location>
    <ligand>
        <name>Zn(2+)</name>
        <dbReference type="ChEBI" id="CHEBI:29105"/>
    </ligand>
</feature>
<dbReference type="GO" id="GO:0008270">
    <property type="term" value="F:zinc ion binding"/>
    <property type="evidence" value="ECO:0007669"/>
    <property type="project" value="UniProtKB-UniRule"/>
</dbReference>
<feature type="compositionally biased region" description="Polar residues" evidence="7">
    <location>
        <begin position="763"/>
        <end position="775"/>
    </location>
</feature>
<evidence type="ECO:0000256" key="6">
    <source>
        <dbReference type="PROSITE-ProRule" id="PRU01263"/>
    </source>
</evidence>
<dbReference type="Gene3D" id="3.30.160.60">
    <property type="entry name" value="Classic Zinc Finger"/>
    <property type="match status" value="3"/>
</dbReference>
<evidence type="ECO:0000256" key="3">
    <source>
        <dbReference type="ARBA" id="ARBA00022771"/>
    </source>
</evidence>
<reference evidence="10" key="2">
    <citation type="submission" date="2020-05" db="UniProtKB">
        <authorList>
            <consortium name="EnsemblMetazoa"/>
        </authorList>
    </citation>
    <scope>IDENTIFICATION</scope>
    <source>
        <strain evidence="10">Epiroticus2</strain>
    </source>
</reference>
<accession>A0A182PEZ3</accession>
<reference evidence="11" key="1">
    <citation type="submission" date="2013-03" db="EMBL/GenBank/DDBJ databases">
        <title>The Genome Sequence of Anopheles epiroticus epiroticus2.</title>
        <authorList>
            <consortium name="The Broad Institute Genomics Platform"/>
            <person name="Neafsey D.E."/>
            <person name="Howell P."/>
            <person name="Walker B."/>
            <person name="Young S.K."/>
            <person name="Zeng Q."/>
            <person name="Gargeya S."/>
            <person name="Fitzgerald M."/>
            <person name="Haas B."/>
            <person name="Abouelleil A."/>
            <person name="Allen A.W."/>
            <person name="Alvarado L."/>
            <person name="Arachchi H.M."/>
            <person name="Berlin A.M."/>
            <person name="Chapman S.B."/>
            <person name="Gainer-Dewar J."/>
            <person name="Goldberg J."/>
            <person name="Griggs A."/>
            <person name="Gujja S."/>
            <person name="Hansen M."/>
            <person name="Howarth C."/>
            <person name="Imamovic A."/>
            <person name="Ireland A."/>
            <person name="Larimer J."/>
            <person name="McCowan C."/>
            <person name="Murphy C."/>
            <person name="Pearson M."/>
            <person name="Poon T.W."/>
            <person name="Priest M."/>
            <person name="Roberts A."/>
            <person name="Saif S."/>
            <person name="Shea T."/>
            <person name="Sisk P."/>
            <person name="Sykes S."/>
            <person name="Wortman J."/>
            <person name="Nusbaum C."/>
            <person name="Birren B."/>
        </authorList>
    </citation>
    <scope>NUCLEOTIDE SEQUENCE [LARGE SCALE GENOMIC DNA]</scope>
    <source>
        <strain evidence="11">Epiroticus2</strain>
    </source>
</reference>
<evidence type="ECO:0000256" key="2">
    <source>
        <dbReference type="ARBA" id="ARBA00022737"/>
    </source>
</evidence>
<dbReference type="FunFam" id="3.30.160.60:FF:000340">
    <property type="entry name" value="zinc finger protein 473 isoform X1"/>
    <property type="match status" value="1"/>
</dbReference>
<feature type="domain" description="ZAD" evidence="9">
    <location>
        <begin position="11"/>
        <end position="86"/>
    </location>
</feature>
<evidence type="ECO:0008006" key="12">
    <source>
        <dbReference type="Google" id="ProtNLM"/>
    </source>
</evidence>
<feature type="compositionally biased region" description="Low complexity" evidence="7">
    <location>
        <begin position="750"/>
        <end position="762"/>
    </location>
</feature>
<keyword evidence="3 5" id="KW-0863">Zinc-finger</keyword>
<dbReference type="GO" id="GO:0005667">
    <property type="term" value="C:transcription regulator complex"/>
    <property type="evidence" value="ECO:0007669"/>
    <property type="project" value="TreeGrafter"/>
</dbReference>
<dbReference type="SUPFAM" id="SSF57716">
    <property type="entry name" value="Glucocorticoid receptor-like (DNA-binding domain)"/>
    <property type="match status" value="1"/>
</dbReference>
<sequence length="1120" mass="120965">MTEYKKVNFSELCRLCASSNGSRLGIYSEEGRRKKIHHKITESLRISISESDRLPKSVCNVCLKHVEMFEEFREAAVQAQGMLESCLNSRSVENGGQVYIRDVKPREPPPTVARPQTSVVHISPSVSVNRTTTQAKQQQQQQQQQQRQQQRQQQQISTATPILINSSVPKSVVHTVNGSTVNTVLSNGGTGPTVSFTAVPAPPALRANNGGDLIGTIIQAVGIKNEGDSSNRTVQATVQQQPQQQQLNQPQKLTIQNQQQPSQQYTITLDGQTTLKTNNNVYYKMENGTFVPVTPKPAEAQPQTTFTQVGEFIKTKASPQKPVKRESTQIIKTDAGDAKRKRIIQIVKHQPTAQSSPPKATNVSSFTIEAPTMTSPVAASPASSSSSMIVSSNTGTGTIYTSTPQKTYTLPELKVVQGNNRCLVPIVVKNESSTVDGGGGGGVTNAPNITVTGQQVVNTAPMLKIEAGPDGVLRLAPVQHPPLAMQQTAIQQYGMATIAATGQTVTAMPPMTILGQSQPQVGAGNYLTFVGKTSSQQTQTITDSNGQQANVVMTTQIPQATLQPIQQHQQQQIQQQVQQQVQQHVQPQQQQQQQQHQQQQQQLQQKQQTQTQIVKKTQQSPTTQLNQQRTIISLSTGSGVTVHKPADQRTVTTSRKAVPPRQPTTSPPKLAHTSTTAKPTPTVVNGQGAASNHKTVTISSNNSSTTAGEKSSTNKHTNSSLNNSASSDHDSSGNENAETDANRTAQSLVASQQMSAISAMSSKQDAITADQQSKASGGGDRGGCGGGAGGRTAGEVSITKCDVCGKTFGRKEHLVQHLKSHIGLRPFKCETAGCNKSFSRKEHLLRHTVSHTGQKMFDCDKCHKHFSRKDNLNKHRKTHQEQGNSAAYSCNVCNKDFTSKSLFLKHRDTDGCYEEEVDTQKRTQKKQTIKTEQKEERQNTITILETAPAVVSKPSQPPPLAHTATVSNVNVSSDTVVQSVPLTISSVPTSTTTIQLPMPPQVHQIIQQQQHQQQHHQNGTTTQQQIYTIPAQIPTANGKPIIHHLQIAVPNNMTGQTTLATSGTNAGNVQTITSAQGATLASLGAGRATIINSVDGNTVYTLPPNFIFDTSQIITTSRQS</sequence>
<dbReference type="EnsemblMetazoa" id="AEPI005498-RA">
    <property type="protein sequence ID" value="AEPI005498-PA"/>
    <property type="gene ID" value="AEPI005498"/>
</dbReference>
<dbReference type="PANTHER" id="PTHR14003">
    <property type="entry name" value="TRANSCRIPTIONAL REPRESSOR PROTEIN YY"/>
    <property type="match status" value="1"/>
</dbReference>
<dbReference type="SMART" id="SM00868">
    <property type="entry name" value="zf-AD"/>
    <property type="match status" value="1"/>
</dbReference>
<feature type="region of interest" description="Disordered" evidence="7">
    <location>
        <begin position="130"/>
        <end position="154"/>
    </location>
</feature>
<dbReference type="PANTHER" id="PTHR14003:SF19">
    <property type="entry name" value="YY2 TRANSCRIPTION FACTOR"/>
    <property type="match status" value="1"/>
</dbReference>
<feature type="domain" description="C2H2-type" evidence="8">
    <location>
        <begin position="857"/>
        <end position="884"/>
    </location>
</feature>
<keyword evidence="4 6" id="KW-0862">Zinc</keyword>
<dbReference type="Pfam" id="PF07776">
    <property type="entry name" value="zf-AD"/>
    <property type="match status" value="1"/>
</dbReference>
<dbReference type="PROSITE" id="PS51915">
    <property type="entry name" value="ZAD"/>
    <property type="match status" value="1"/>
</dbReference>
<dbReference type="InterPro" id="IPR036236">
    <property type="entry name" value="Znf_C2H2_sf"/>
</dbReference>
<dbReference type="InterPro" id="IPR012934">
    <property type="entry name" value="Znf_AD"/>
</dbReference>
<dbReference type="Pfam" id="PF00096">
    <property type="entry name" value="zf-C2H2"/>
    <property type="match status" value="4"/>
</dbReference>
<feature type="binding site" evidence="6">
    <location>
        <position position="62"/>
    </location>
    <ligand>
        <name>Zn(2+)</name>
        <dbReference type="ChEBI" id="CHEBI:29105"/>
    </ligand>
</feature>